<keyword evidence="8" id="KW-0547">Nucleotide-binding</keyword>
<dbReference type="GO" id="GO:0005524">
    <property type="term" value="F:ATP binding"/>
    <property type="evidence" value="ECO:0007669"/>
    <property type="project" value="UniProtKB-KW"/>
</dbReference>
<evidence type="ECO:0000256" key="7">
    <source>
        <dbReference type="ARBA" id="ARBA00022737"/>
    </source>
</evidence>
<dbReference type="InterPro" id="IPR023313">
    <property type="entry name" value="UBQ-conjugating_AS"/>
</dbReference>
<dbReference type="GO" id="GO:0004672">
    <property type="term" value="F:protein kinase activity"/>
    <property type="evidence" value="ECO:0007669"/>
    <property type="project" value="InterPro"/>
</dbReference>
<dbReference type="InterPro" id="IPR001611">
    <property type="entry name" value="Leu-rich_rpt"/>
</dbReference>
<evidence type="ECO:0000256" key="16">
    <source>
        <dbReference type="SAM" id="Phobius"/>
    </source>
</evidence>
<comment type="subcellular location">
    <subcellularLocation>
        <location evidence="2">Membrane</location>
    </subcellularLocation>
    <subcellularLocation>
        <location evidence="1">Mitochondrion</location>
    </subcellularLocation>
</comment>
<feature type="region of interest" description="Disordered" evidence="15">
    <location>
        <begin position="237"/>
        <end position="262"/>
    </location>
</feature>
<dbReference type="Pfam" id="PF04588">
    <property type="entry name" value="HIG_1_N"/>
    <property type="match status" value="1"/>
</dbReference>
<proteinExistence type="predicted"/>
<evidence type="ECO:0000256" key="14">
    <source>
        <dbReference type="PROSITE-ProRule" id="PRU10133"/>
    </source>
</evidence>
<dbReference type="InterPro" id="IPR011009">
    <property type="entry name" value="Kinase-like_dom_sf"/>
</dbReference>
<dbReference type="InterPro" id="IPR007667">
    <property type="entry name" value="Hypoxia_induced_domain"/>
</dbReference>
<keyword evidence="6 16" id="KW-0812">Transmembrane</keyword>
<evidence type="ECO:0000259" key="17">
    <source>
        <dbReference type="PROSITE" id="PS50011"/>
    </source>
</evidence>
<dbReference type="GO" id="GO:0006511">
    <property type="term" value="P:ubiquitin-dependent protein catabolic process"/>
    <property type="evidence" value="ECO:0007669"/>
    <property type="project" value="UniProtKB-ARBA"/>
</dbReference>
<protein>
    <recommendedName>
        <fullName evidence="3">E2 ubiquitin-conjugating enzyme</fullName>
        <ecNumber evidence="3">2.3.2.23</ecNumber>
    </recommendedName>
</protein>
<keyword evidence="7" id="KW-0677">Repeat</keyword>
<dbReference type="FunFam" id="3.10.110.10:FF:000024">
    <property type="entry name" value="Ubiquitin-conjugating enzyme 5, E2"/>
    <property type="match status" value="1"/>
</dbReference>
<evidence type="ECO:0000256" key="4">
    <source>
        <dbReference type="ARBA" id="ARBA00022614"/>
    </source>
</evidence>
<dbReference type="InterPro" id="IPR013210">
    <property type="entry name" value="LRR_N_plant-typ"/>
</dbReference>
<evidence type="ECO:0000313" key="20">
    <source>
        <dbReference type="EMBL" id="RXH96248.1"/>
    </source>
</evidence>
<dbReference type="PANTHER" id="PTHR48007:SF79">
    <property type="entry name" value="(WILD MALAYSIAN BANANA) HYPOTHETICAL PROTEIN"/>
    <property type="match status" value="1"/>
</dbReference>
<comment type="function">
    <text evidence="13">Accepts the ubiquitin from the E1 complex and catalyzes its covalent attachment to other proteins.</text>
</comment>
<evidence type="ECO:0000256" key="6">
    <source>
        <dbReference type="ARBA" id="ARBA00022692"/>
    </source>
</evidence>
<feature type="domain" description="UBC core" evidence="18">
    <location>
        <begin position="87"/>
        <end position="235"/>
    </location>
</feature>
<evidence type="ECO:0000256" key="12">
    <source>
        <dbReference type="ARBA" id="ARBA00023136"/>
    </source>
</evidence>
<reference evidence="20 21" key="1">
    <citation type="submission" date="2018-10" db="EMBL/GenBank/DDBJ databases">
        <title>A high-quality apple genome assembly.</title>
        <authorList>
            <person name="Hu J."/>
        </authorList>
    </citation>
    <scope>NUCLEOTIDE SEQUENCE [LARGE SCALE GENOMIC DNA]</scope>
    <source>
        <strain evidence="21">cv. HFTH1</strain>
        <tissue evidence="20">Young leaf</tissue>
    </source>
</reference>
<dbReference type="Proteomes" id="UP000290289">
    <property type="component" value="Chromosome 6"/>
</dbReference>
<dbReference type="CDD" id="cd23797">
    <property type="entry name" value="UBCc_UBE2H"/>
    <property type="match status" value="1"/>
</dbReference>
<accession>A0A498JKJ0</accession>
<evidence type="ECO:0000256" key="9">
    <source>
        <dbReference type="ARBA" id="ARBA00022786"/>
    </source>
</evidence>
<organism evidence="20 21">
    <name type="scientific">Malus domestica</name>
    <name type="common">Apple</name>
    <name type="synonym">Pyrus malus</name>
    <dbReference type="NCBI Taxonomy" id="3750"/>
    <lineage>
        <taxon>Eukaryota</taxon>
        <taxon>Viridiplantae</taxon>
        <taxon>Streptophyta</taxon>
        <taxon>Embryophyta</taxon>
        <taxon>Tracheophyta</taxon>
        <taxon>Spermatophyta</taxon>
        <taxon>Magnoliopsida</taxon>
        <taxon>eudicotyledons</taxon>
        <taxon>Gunneridae</taxon>
        <taxon>Pentapetalae</taxon>
        <taxon>rosids</taxon>
        <taxon>fabids</taxon>
        <taxon>Rosales</taxon>
        <taxon>Rosaceae</taxon>
        <taxon>Amygdaloideae</taxon>
        <taxon>Maleae</taxon>
        <taxon>Malus</taxon>
    </lineage>
</organism>
<keyword evidence="12 16" id="KW-0472">Membrane</keyword>
<evidence type="ECO:0000313" key="21">
    <source>
        <dbReference type="Proteomes" id="UP000290289"/>
    </source>
</evidence>
<evidence type="ECO:0000259" key="19">
    <source>
        <dbReference type="PROSITE" id="PS51503"/>
    </source>
</evidence>
<dbReference type="InterPro" id="IPR032675">
    <property type="entry name" value="LRR_dom_sf"/>
</dbReference>
<dbReference type="InterPro" id="IPR046959">
    <property type="entry name" value="PRK1-6/SRF4-like"/>
</dbReference>
<keyword evidence="5" id="KW-0808">Transferase</keyword>
<dbReference type="Gene3D" id="1.10.510.10">
    <property type="entry name" value="Transferase(Phosphotransferase) domain 1"/>
    <property type="match status" value="1"/>
</dbReference>
<feature type="compositionally biased region" description="Acidic residues" evidence="15">
    <location>
        <begin position="244"/>
        <end position="262"/>
    </location>
</feature>
<dbReference type="SUPFAM" id="SSF56112">
    <property type="entry name" value="Protein kinase-like (PK-like)"/>
    <property type="match status" value="1"/>
</dbReference>
<dbReference type="InterPro" id="IPR016135">
    <property type="entry name" value="UBQ-conjugating_enzyme/RWD"/>
</dbReference>
<evidence type="ECO:0000256" key="11">
    <source>
        <dbReference type="ARBA" id="ARBA00022989"/>
    </source>
</evidence>
<feature type="domain" description="HIG1" evidence="19">
    <location>
        <begin position="1"/>
        <end position="88"/>
    </location>
</feature>
<dbReference type="PROSITE" id="PS50011">
    <property type="entry name" value="PROTEIN_KINASE_DOM"/>
    <property type="match status" value="1"/>
</dbReference>
<feature type="domain" description="Protein kinase" evidence="17">
    <location>
        <begin position="630"/>
        <end position="902"/>
    </location>
</feature>
<keyword evidence="10" id="KW-0067">ATP-binding</keyword>
<keyword evidence="21" id="KW-1185">Reference proteome</keyword>
<dbReference type="Gene3D" id="3.30.200.20">
    <property type="entry name" value="Phosphorylase Kinase, domain 1"/>
    <property type="match status" value="1"/>
</dbReference>
<dbReference type="GO" id="GO:0016020">
    <property type="term" value="C:membrane"/>
    <property type="evidence" value="ECO:0007669"/>
    <property type="project" value="UniProtKB-SubCell"/>
</dbReference>
<dbReference type="EMBL" id="RDQH01000332">
    <property type="protein sequence ID" value="RXH96248.1"/>
    <property type="molecule type" value="Genomic_DNA"/>
</dbReference>
<evidence type="ECO:0000256" key="10">
    <source>
        <dbReference type="ARBA" id="ARBA00022840"/>
    </source>
</evidence>
<feature type="transmembrane region" description="Helical" evidence="16">
    <location>
        <begin position="530"/>
        <end position="553"/>
    </location>
</feature>
<feature type="transmembrane region" description="Helical" evidence="16">
    <location>
        <begin position="25"/>
        <end position="44"/>
    </location>
</feature>
<dbReference type="Pfam" id="PF00069">
    <property type="entry name" value="Pkinase"/>
    <property type="match status" value="1"/>
</dbReference>
<dbReference type="InterPro" id="IPR000608">
    <property type="entry name" value="UBC"/>
</dbReference>
<dbReference type="Pfam" id="PF08263">
    <property type="entry name" value="LRRNT_2"/>
    <property type="match status" value="1"/>
</dbReference>
<evidence type="ECO:0000259" key="18">
    <source>
        <dbReference type="PROSITE" id="PS50127"/>
    </source>
</evidence>
<evidence type="ECO:0000256" key="1">
    <source>
        <dbReference type="ARBA" id="ARBA00004173"/>
    </source>
</evidence>
<sequence>MEKMSEVDPTLEVFYEEKKRVRNPWVPVGAMLTAGVLTAGLISFRQGNSQLGQKLMRARVVVQGATVALMVGSAYYYGENPWKKSTKMSSPSKRREMDVMKLMMSDYNVETINDGLNEFNVEFNGPKESLYEGGVWKIRVELPDAYPYKSPSIGFMNKIFHPNVDELSGSVCLDVINQSWSPMFDLLNVFEVFLPQLLLYPNPSDPLNGDAASLMMKDRKLYDQKVKEYCERYAKKEHITNTTPDEESDENISDEESNSSDDDIAGHADPYLIFFHVNQNKTFHDSLPPSSPAAMEDQEWTQIKQALVQFMDKLSPANATSRDGNWGWNMSSDPCRDKWEGVTCDRKNSVKKIVLETSNLTGVLDANSLCMVKSVGVVSLKKNNITGLLSEDIGNCRDLTHLYISGNDFSGELPESLSHLNNLKRVDISNNNFNGVLPDFAKISGLISFLAQNNRLDGQIPDFDFFNLKEFNVSNNNFSGSIPDVNGLFGKDSFSGNPKLCGKPLQNACPPAIPTSVMPKKSKKSSSEKLLLFSVCIVLGLVVVCFFLFKLAIKKKIREDNEKGGNKKIAANDAASTVPSTTISSGELMAGGGHKMAEYSLSSVESGMAPPLVVLTSPLLRGLSFEDLLRAPAILLVRGKNGSLYKIMLDRGVNLVVKRIRNSGISREKFKTRLTQIDQVKCRNVLPAVAFYCSRQEKLLVYEYQPNGSLFNLLHGSSNGQIFDWGSRLSVAEIIAESLAFMHQELHEHGIAHGNLKSMNILFNMSMEPCISEYGIMEIENQDQSHLSPNSGIESSKAGHAGSTFKGDVYGFGVILLELLTGKLVQQNGLDLPRWVHSVVSEEWTVEVFDEALIQEGASEERMVKLLQVAMQCINERPSMSRVSAMIKSIKEEEERSVSSDP</sequence>
<evidence type="ECO:0000256" key="15">
    <source>
        <dbReference type="SAM" id="MobiDB-lite"/>
    </source>
</evidence>
<dbReference type="AlphaFoldDB" id="A0A498JKJ0"/>
<keyword evidence="4" id="KW-0433">Leucine-rich repeat</keyword>
<dbReference type="Gene3D" id="6.10.140.1320">
    <property type="match status" value="1"/>
</dbReference>
<evidence type="ECO:0000256" key="3">
    <source>
        <dbReference type="ARBA" id="ARBA00012486"/>
    </source>
</evidence>
<comment type="caution">
    <text evidence="20">The sequence shown here is derived from an EMBL/GenBank/DDBJ whole genome shotgun (WGS) entry which is preliminary data.</text>
</comment>
<evidence type="ECO:0000256" key="8">
    <source>
        <dbReference type="ARBA" id="ARBA00022741"/>
    </source>
</evidence>
<dbReference type="Gene3D" id="3.80.10.10">
    <property type="entry name" value="Ribonuclease Inhibitor"/>
    <property type="match status" value="2"/>
</dbReference>
<dbReference type="Gene3D" id="3.10.110.10">
    <property type="entry name" value="Ubiquitin Conjugating Enzyme"/>
    <property type="match status" value="1"/>
</dbReference>
<dbReference type="PROSITE" id="PS00183">
    <property type="entry name" value="UBC_1"/>
    <property type="match status" value="1"/>
</dbReference>
<dbReference type="Pfam" id="PF00179">
    <property type="entry name" value="UQ_con"/>
    <property type="match status" value="1"/>
</dbReference>
<dbReference type="GO" id="GO:0005739">
    <property type="term" value="C:mitochondrion"/>
    <property type="evidence" value="ECO:0007669"/>
    <property type="project" value="UniProtKB-SubCell"/>
</dbReference>
<dbReference type="PROSITE" id="PS51503">
    <property type="entry name" value="HIG1"/>
    <property type="match status" value="1"/>
</dbReference>
<name>A0A498JKJ0_MALDO</name>
<dbReference type="PANTHER" id="PTHR48007">
    <property type="entry name" value="LEUCINE-RICH REPEAT RECEPTOR-LIKE PROTEIN KINASE PXC1"/>
    <property type="match status" value="1"/>
</dbReference>
<dbReference type="InterPro" id="IPR000719">
    <property type="entry name" value="Prot_kinase_dom"/>
</dbReference>
<dbReference type="SUPFAM" id="SSF52058">
    <property type="entry name" value="L domain-like"/>
    <property type="match status" value="1"/>
</dbReference>
<evidence type="ECO:0000256" key="5">
    <source>
        <dbReference type="ARBA" id="ARBA00022679"/>
    </source>
</evidence>
<dbReference type="EC" id="2.3.2.23" evidence="3"/>
<keyword evidence="9" id="KW-0833">Ubl conjugation pathway</keyword>
<evidence type="ECO:0000256" key="13">
    <source>
        <dbReference type="ARBA" id="ARBA00056190"/>
    </source>
</evidence>
<dbReference type="PROSITE" id="PS50127">
    <property type="entry name" value="UBC_2"/>
    <property type="match status" value="1"/>
</dbReference>
<dbReference type="GO" id="GO:0061631">
    <property type="term" value="F:ubiquitin conjugating enzyme activity"/>
    <property type="evidence" value="ECO:0007669"/>
    <property type="project" value="UniProtKB-EC"/>
</dbReference>
<gene>
    <name evidence="20" type="ORF">DVH24_008752</name>
</gene>
<feature type="active site" description="Glycyl thioester intermediate" evidence="14">
    <location>
        <position position="172"/>
    </location>
</feature>
<dbReference type="SUPFAM" id="SSF54495">
    <property type="entry name" value="UBC-like"/>
    <property type="match status" value="1"/>
</dbReference>
<keyword evidence="11 16" id="KW-1133">Transmembrane helix</keyword>
<dbReference type="SMART" id="SM00212">
    <property type="entry name" value="UBCc"/>
    <property type="match status" value="1"/>
</dbReference>
<evidence type="ECO:0000256" key="2">
    <source>
        <dbReference type="ARBA" id="ARBA00004370"/>
    </source>
</evidence>
<feature type="transmembrane region" description="Helical" evidence="16">
    <location>
        <begin position="56"/>
        <end position="78"/>
    </location>
</feature>
<dbReference type="Pfam" id="PF00560">
    <property type="entry name" value="LRR_1"/>
    <property type="match status" value="3"/>
</dbReference>